<keyword evidence="5 7" id="KW-1133">Transmembrane helix</keyword>
<keyword evidence="4 7" id="KW-0812">Transmembrane</keyword>
<dbReference type="Proteomes" id="UP001597545">
    <property type="component" value="Unassembled WGS sequence"/>
</dbReference>
<dbReference type="InterPro" id="IPR002656">
    <property type="entry name" value="Acyl_transf_3_dom"/>
</dbReference>
<dbReference type="EMBL" id="JBHULR010000021">
    <property type="protein sequence ID" value="MFD2549961.1"/>
    <property type="molecule type" value="Genomic_DNA"/>
</dbReference>
<feature type="transmembrane region" description="Helical" evidence="7">
    <location>
        <begin position="197"/>
        <end position="216"/>
    </location>
</feature>
<dbReference type="Pfam" id="PF01757">
    <property type="entry name" value="Acyl_transf_3"/>
    <property type="match status" value="1"/>
</dbReference>
<evidence type="ECO:0000256" key="3">
    <source>
        <dbReference type="ARBA" id="ARBA00022475"/>
    </source>
</evidence>
<gene>
    <name evidence="9" type="ORF">ACFSR5_20110</name>
</gene>
<organism evidence="9 10">
    <name type="scientific">Sphingobacterium suaedae</name>
    <dbReference type="NCBI Taxonomy" id="1686402"/>
    <lineage>
        <taxon>Bacteria</taxon>
        <taxon>Pseudomonadati</taxon>
        <taxon>Bacteroidota</taxon>
        <taxon>Sphingobacteriia</taxon>
        <taxon>Sphingobacteriales</taxon>
        <taxon>Sphingobacteriaceae</taxon>
        <taxon>Sphingobacterium</taxon>
    </lineage>
</organism>
<comment type="similarity">
    <text evidence="2">Belongs to the acyltransferase 3 family.</text>
</comment>
<feature type="transmembrane region" description="Helical" evidence="7">
    <location>
        <begin position="323"/>
        <end position="345"/>
    </location>
</feature>
<evidence type="ECO:0000256" key="4">
    <source>
        <dbReference type="ARBA" id="ARBA00022692"/>
    </source>
</evidence>
<keyword evidence="6 7" id="KW-0472">Membrane</keyword>
<feature type="transmembrane region" description="Helical" evidence="7">
    <location>
        <begin position="228"/>
        <end position="248"/>
    </location>
</feature>
<protein>
    <submittedName>
        <fullName evidence="9">Acyltransferase family protein</fullName>
    </submittedName>
</protein>
<accession>A0ABW5KN00</accession>
<dbReference type="PANTHER" id="PTHR40074">
    <property type="entry name" value="O-ACETYLTRANSFERASE WECH"/>
    <property type="match status" value="1"/>
</dbReference>
<evidence type="ECO:0000313" key="9">
    <source>
        <dbReference type="EMBL" id="MFD2549961.1"/>
    </source>
</evidence>
<comment type="caution">
    <text evidence="9">The sequence shown here is derived from an EMBL/GenBank/DDBJ whole genome shotgun (WGS) entry which is preliminary data.</text>
</comment>
<evidence type="ECO:0000256" key="2">
    <source>
        <dbReference type="ARBA" id="ARBA00007400"/>
    </source>
</evidence>
<feature type="transmembrane region" description="Helical" evidence="7">
    <location>
        <begin position="99"/>
        <end position="121"/>
    </location>
</feature>
<feature type="transmembrane region" description="Helical" evidence="7">
    <location>
        <begin position="169"/>
        <end position="191"/>
    </location>
</feature>
<keyword evidence="10" id="KW-1185">Reference proteome</keyword>
<evidence type="ECO:0000256" key="1">
    <source>
        <dbReference type="ARBA" id="ARBA00004651"/>
    </source>
</evidence>
<dbReference type="GO" id="GO:0016746">
    <property type="term" value="F:acyltransferase activity"/>
    <property type="evidence" value="ECO:0007669"/>
    <property type="project" value="UniProtKB-KW"/>
</dbReference>
<evidence type="ECO:0000256" key="6">
    <source>
        <dbReference type="ARBA" id="ARBA00023136"/>
    </source>
</evidence>
<dbReference type="PANTHER" id="PTHR40074:SF2">
    <property type="entry name" value="O-ACETYLTRANSFERASE WECH"/>
    <property type="match status" value="1"/>
</dbReference>
<dbReference type="RefSeq" id="WP_380906354.1">
    <property type="nucleotide sequence ID" value="NZ_JBHUEG010000018.1"/>
</dbReference>
<evidence type="ECO:0000259" key="8">
    <source>
        <dbReference type="Pfam" id="PF01757"/>
    </source>
</evidence>
<evidence type="ECO:0000313" key="10">
    <source>
        <dbReference type="Proteomes" id="UP001597545"/>
    </source>
</evidence>
<sequence length="362" mass="42085">MDKISSNKKQELSKVIDSLRLPLIFFVVIAHLVPFSSPVIAWKMDSHHIYVLISELFSHHIAKISVRCYFLISGYYFFNRLAGSFQQFYLESIKKKLKTLLVPYLIWNSLLIAAIFLKNMLFLKIGKPAEEGYNGFFETSIYQLFWGMPINFPLWYIRDLVCMMLLSPCIFLLMRYTRWYGLLILGIAYLFVWELPITGVSTTALFFFSVGAYFAINRIDFLYLFDRIKVPSLVLSLVFLFAALSQNGKENHEYLVRLFIVFGVATTLHLFHELVKADRLPKWIYERSSLAFFIYVVHEIYIINWLKGAFYNSSLFGSGWGQLAGYFIIPFLCIIICSILFKLLLKIIPSIFTISLGGRLPK</sequence>
<evidence type="ECO:0000256" key="7">
    <source>
        <dbReference type="SAM" id="Phobius"/>
    </source>
</evidence>
<feature type="transmembrane region" description="Helical" evidence="7">
    <location>
        <begin position="284"/>
        <end position="303"/>
    </location>
</feature>
<feature type="domain" description="Acyltransferase 3" evidence="8">
    <location>
        <begin position="16"/>
        <end position="340"/>
    </location>
</feature>
<evidence type="ECO:0000256" key="5">
    <source>
        <dbReference type="ARBA" id="ARBA00022989"/>
    </source>
</evidence>
<feature type="transmembrane region" description="Helical" evidence="7">
    <location>
        <begin position="61"/>
        <end position="78"/>
    </location>
</feature>
<keyword evidence="9" id="KW-0808">Transferase</keyword>
<feature type="transmembrane region" description="Helical" evidence="7">
    <location>
        <begin position="21"/>
        <end position="41"/>
    </location>
</feature>
<proteinExistence type="inferred from homology"/>
<name>A0ABW5KN00_9SPHI</name>
<keyword evidence="9" id="KW-0012">Acyltransferase</keyword>
<comment type="subcellular location">
    <subcellularLocation>
        <location evidence="1">Cell membrane</location>
        <topology evidence="1">Multi-pass membrane protein</topology>
    </subcellularLocation>
</comment>
<feature type="transmembrane region" description="Helical" evidence="7">
    <location>
        <begin position="254"/>
        <end position="272"/>
    </location>
</feature>
<reference evidence="10" key="1">
    <citation type="journal article" date="2019" name="Int. J. Syst. Evol. Microbiol.">
        <title>The Global Catalogue of Microorganisms (GCM) 10K type strain sequencing project: providing services to taxonomists for standard genome sequencing and annotation.</title>
        <authorList>
            <consortium name="The Broad Institute Genomics Platform"/>
            <consortium name="The Broad Institute Genome Sequencing Center for Infectious Disease"/>
            <person name="Wu L."/>
            <person name="Ma J."/>
        </authorList>
    </citation>
    <scope>NUCLEOTIDE SEQUENCE [LARGE SCALE GENOMIC DNA]</scope>
    <source>
        <strain evidence="10">KCTC 42662</strain>
    </source>
</reference>
<keyword evidence="3" id="KW-1003">Cell membrane</keyword>